<organism evidence="2 3">
    <name type="scientific">Thermococcus barophilus</name>
    <dbReference type="NCBI Taxonomy" id="55802"/>
    <lineage>
        <taxon>Archaea</taxon>
        <taxon>Methanobacteriati</taxon>
        <taxon>Methanobacteriota</taxon>
        <taxon>Thermococci</taxon>
        <taxon>Thermococcales</taxon>
        <taxon>Thermococcaceae</taxon>
        <taxon>Thermococcus</taxon>
    </lineage>
</organism>
<feature type="transmembrane region" description="Helical" evidence="1">
    <location>
        <begin position="96"/>
        <end position="116"/>
    </location>
</feature>
<dbReference type="Proteomes" id="UP000066042">
    <property type="component" value="Chromosome"/>
</dbReference>
<dbReference type="EMBL" id="CP013050">
    <property type="protein sequence ID" value="ALM76256.1"/>
    <property type="molecule type" value="Genomic_DNA"/>
</dbReference>
<evidence type="ECO:0000313" key="2">
    <source>
        <dbReference type="EMBL" id="ALM76256.1"/>
    </source>
</evidence>
<sequence>MKVKYCVVFLLILGIIPLMIEDTAFLKSSAVLMITSVGMLLTRKRREDVKFDYIRYSLVKILTGDVGSSIYGIILFVILAMALTTWLPDGIEEKNYPLIAGTVFYLVAFFALFLWASPSKKEKPKGFRQTRVLIMALSKPNWSIEDLKKATCEDLLHNRKRLNVNPIFIAVNKHRSEIKKLILIVSKEIVTNRDYAERIKAIADKLKECFSREIEIEEWLIDDANDLNRIRGDLLPKLERIIREESAEEITIDITGGTAAISGALTLLAVKEDIQAQYLRQDRLEIQKIDIDVFDLGDLWREFSERLMEKTS</sequence>
<reference evidence="2 3" key="1">
    <citation type="journal article" date="2016" name="Genome Announc.">
        <title>Complete genome sequence of the hyperthermophilic and piezophilic archaeon Thermococcus barophilus Ch5, capable of growth at the expense of hydrogenogenesis from carbon monoxide and formate.</title>
        <authorList>
            <person name="Oger P."/>
            <person name="Sokolova T.G."/>
            <person name="Kozhevnikova D.A."/>
            <person name="Taranov E.A."/>
            <person name="Vannier P."/>
            <person name="Lee H.S."/>
            <person name="Kwon K.K."/>
            <person name="Kang S.G."/>
            <person name="Lee J.H."/>
            <person name="Bonch-Osmolovskaya E.A."/>
            <person name="Lebedinsky A.V."/>
        </authorList>
    </citation>
    <scope>NUCLEOTIDE SEQUENCE [LARGE SCALE GENOMIC DNA]</scope>
    <source>
        <strain evidence="3">Ch5</strain>
    </source>
</reference>
<dbReference type="RefSeq" id="WP_145973223.1">
    <property type="nucleotide sequence ID" value="NZ_CP013050.1"/>
</dbReference>
<dbReference type="AlphaFoldDB" id="A0A0S1XEY0"/>
<keyword evidence="1" id="KW-1133">Transmembrane helix</keyword>
<evidence type="ECO:0000313" key="3">
    <source>
        <dbReference type="Proteomes" id="UP000066042"/>
    </source>
</evidence>
<gene>
    <name evidence="2" type="ORF">TBCH5v1_2362</name>
</gene>
<feature type="transmembrane region" description="Helical" evidence="1">
    <location>
        <begin position="5"/>
        <end position="20"/>
    </location>
</feature>
<feature type="transmembrane region" description="Helical" evidence="1">
    <location>
        <begin position="62"/>
        <end position="84"/>
    </location>
</feature>
<keyword evidence="1" id="KW-0472">Membrane</keyword>
<name>A0A0S1XEY0_THEBA</name>
<evidence type="ECO:0000256" key="1">
    <source>
        <dbReference type="SAM" id="Phobius"/>
    </source>
</evidence>
<dbReference type="PATRIC" id="fig|55802.8.peg.2341"/>
<evidence type="ECO:0008006" key="4">
    <source>
        <dbReference type="Google" id="ProtNLM"/>
    </source>
</evidence>
<protein>
    <recommendedName>
        <fullName evidence="4">CRISPR-associated protein</fullName>
    </recommendedName>
</protein>
<accession>A0A0S1XEY0</accession>
<keyword evidence="1" id="KW-0812">Transmembrane</keyword>
<dbReference type="Gene3D" id="3.40.50.10770">
    <property type="entry name" value="Hypothetical protein VC1899 like domain (Restriction endonuclease-like)"/>
    <property type="match status" value="1"/>
</dbReference>
<dbReference type="GeneID" id="26137577"/>
<proteinExistence type="predicted"/>